<dbReference type="OrthoDB" id="5919011at2759"/>
<gene>
    <name evidence="3" type="ORF">EVEC_LOCUS11560</name>
</gene>
<protein>
    <submittedName>
        <fullName evidence="5">ZP domain-containing protein</fullName>
    </submittedName>
</protein>
<dbReference type="Proteomes" id="UP000274131">
    <property type="component" value="Unassembled WGS sequence"/>
</dbReference>
<dbReference type="InterPro" id="IPR057475">
    <property type="entry name" value="CUT_C"/>
</dbReference>
<dbReference type="PROSITE" id="PS51034">
    <property type="entry name" value="ZP_2"/>
    <property type="match status" value="1"/>
</dbReference>
<dbReference type="PANTHER" id="PTHR22907">
    <property type="entry name" value="GH04558P"/>
    <property type="match status" value="1"/>
</dbReference>
<evidence type="ECO:0000313" key="5">
    <source>
        <dbReference type="WBParaSite" id="EVEC_0001236001-mRNA-1"/>
    </source>
</evidence>
<evidence type="ECO:0000259" key="2">
    <source>
        <dbReference type="PROSITE" id="PS51034"/>
    </source>
</evidence>
<accession>A0A0N4VN14</accession>
<proteinExistence type="predicted"/>
<dbReference type="AlphaFoldDB" id="A0A0N4VN14"/>
<keyword evidence="1" id="KW-0732">Signal</keyword>
<sequence>MGVYVSESSILTPNEYTSVSCKNRRCYVLRHSSKSPKQVYIGEPLYHHWDCDYGVKTSNVYCMTIQNCTVTSGTSNSRRIQIIDESGCTKFPNFIPDIVYNGDLDAGMQTQAFSLDVDQPAVEFNCSIRLLLKRNGICDRPSCDLQLEESKLSETN</sequence>
<evidence type="ECO:0000313" key="4">
    <source>
        <dbReference type="Proteomes" id="UP000274131"/>
    </source>
</evidence>
<name>A0A0N4VN14_ENTVE</name>
<dbReference type="InterPro" id="IPR051962">
    <property type="entry name" value="Cuticlin"/>
</dbReference>
<organism evidence="5">
    <name type="scientific">Enterobius vermicularis</name>
    <name type="common">Human pinworm</name>
    <dbReference type="NCBI Taxonomy" id="51028"/>
    <lineage>
        <taxon>Eukaryota</taxon>
        <taxon>Metazoa</taxon>
        <taxon>Ecdysozoa</taxon>
        <taxon>Nematoda</taxon>
        <taxon>Chromadorea</taxon>
        <taxon>Rhabditida</taxon>
        <taxon>Spirurina</taxon>
        <taxon>Oxyuridomorpha</taxon>
        <taxon>Oxyuroidea</taxon>
        <taxon>Oxyuridae</taxon>
        <taxon>Enterobius</taxon>
    </lineage>
</organism>
<keyword evidence="4" id="KW-1185">Reference proteome</keyword>
<dbReference type="PANTHER" id="PTHR22907:SF34">
    <property type="entry name" value="ZP DOMAIN-CONTAINING PROTEIN"/>
    <property type="match status" value="1"/>
</dbReference>
<feature type="domain" description="ZP" evidence="2">
    <location>
        <begin position="1"/>
        <end position="150"/>
    </location>
</feature>
<reference evidence="5" key="1">
    <citation type="submission" date="2017-02" db="UniProtKB">
        <authorList>
            <consortium name="WormBaseParasite"/>
        </authorList>
    </citation>
    <scope>IDENTIFICATION</scope>
</reference>
<dbReference type="InterPro" id="IPR001507">
    <property type="entry name" value="ZP_dom"/>
</dbReference>
<dbReference type="WBParaSite" id="EVEC_0001236001-mRNA-1">
    <property type="protein sequence ID" value="EVEC_0001236001-mRNA-1"/>
    <property type="gene ID" value="EVEC_0001236001"/>
</dbReference>
<evidence type="ECO:0000313" key="3">
    <source>
        <dbReference type="EMBL" id="VDD96809.1"/>
    </source>
</evidence>
<dbReference type="EMBL" id="UXUI01012289">
    <property type="protein sequence ID" value="VDD96809.1"/>
    <property type="molecule type" value="Genomic_DNA"/>
</dbReference>
<evidence type="ECO:0000256" key="1">
    <source>
        <dbReference type="ARBA" id="ARBA00022729"/>
    </source>
</evidence>
<reference evidence="3 4" key="2">
    <citation type="submission" date="2018-10" db="EMBL/GenBank/DDBJ databases">
        <authorList>
            <consortium name="Pathogen Informatics"/>
        </authorList>
    </citation>
    <scope>NUCLEOTIDE SEQUENCE [LARGE SCALE GENOMIC DNA]</scope>
</reference>
<dbReference type="Pfam" id="PF25301">
    <property type="entry name" value="CUT_C"/>
    <property type="match status" value="1"/>
</dbReference>